<evidence type="ECO:0000256" key="2">
    <source>
        <dbReference type="ARBA" id="ARBA00050247"/>
    </source>
</evidence>
<dbReference type="OMA" id="PPMHRET"/>
<dbReference type="NCBIfam" id="TIGR01452">
    <property type="entry name" value="PGP_euk"/>
    <property type="match status" value="1"/>
</dbReference>
<name>G4TLQ6_SERID</name>
<evidence type="ECO:0000256" key="3">
    <source>
        <dbReference type="ARBA" id="ARBA00066659"/>
    </source>
</evidence>
<feature type="active site" description="Proton donor" evidence="6">
    <location>
        <position position="26"/>
    </location>
</feature>
<dbReference type="Pfam" id="PF13344">
    <property type="entry name" value="Hydrolase_6"/>
    <property type="match status" value="1"/>
</dbReference>
<dbReference type="STRING" id="1109443.G4TLQ6"/>
<dbReference type="FunCoup" id="G4TLQ6">
    <property type="interactions" value="25"/>
</dbReference>
<evidence type="ECO:0000313" key="9">
    <source>
        <dbReference type="EMBL" id="CCA72249.1"/>
    </source>
</evidence>
<dbReference type="FunFam" id="3.40.50.1000:FF:000039">
    <property type="entry name" value="Phosphoglycolate phosphatase"/>
    <property type="match status" value="1"/>
</dbReference>
<dbReference type="GO" id="GO:0004035">
    <property type="term" value="F:alkaline phosphatase activity"/>
    <property type="evidence" value="ECO:0007669"/>
    <property type="project" value="UniProtKB-ARBA"/>
</dbReference>
<dbReference type="PIRSF" id="PIRSF000915">
    <property type="entry name" value="PGP-type_phosphatase"/>
    <property type="match status" value="1"/>
</dbReference>
<keyword evidence="8" id="KW-0479">Metal-binding</keyword>
<keyword evidence="1 5" id="KW-0378">Hydrolase</keyword>
<gene>
    <name evidence="9" type="ORF">PIIN_06183</name>
</gene>
<feature type="binding site" evidence="8">
    <location>
        <position position="24"/>
    </location>
    <ligand>
        <name>Mg(2+)</name>
        <dbReference type="ChEBI" id="CHEBI:18420"/>
    </ligand>
</feature>
<sequence length="298" mass="32101">MPQQLSSPSELATLVENYDTFLFDCDGVLWNGDAVIDGVIDVLRLLRSKEKSVIFVTNNATKSRKDYKGKFDKLGVQADVEEIFGSAYAAAVYISTVLKLPQGSKVYVIGMAGLEYELAQEGIISIGGTATEDNTLESFHLDTFEKDPNVKAVLCGLDTSVNYTKLSKAFQYLRNGEEECKFLATNVDSTYPVKGGLLPGAGSLSAVLSRALGREPLSIGKPGRTMLDCIRAKHDFNPARTIMVGDRLDTDIAFGKNGGVATLLVMTGVTSEKTLAEASSHALPDFVIDSLGDLRVLV</sequence>
<dbReference type="GO" id="GO:0046872">
    <property type="term" value="F:metal ion binding"/>
    <property type="evidence" value="ECO:0007669"/>
    <property type="project" value="UniProtKB-KW"/>
</dbReference>
<dbReference type="InParanoid" id="G4TLQ6"/>
<protein>
    <recommendedName>
        <fullName evidence="4 5">4-nitrophenylphosphatase</fullName>
        <shortName evidence="5">PNPPase</shortName>
        <ecNumber evidence="3 5">3.1.3.41</ecNumber>
    </recommendedName>
</protein>
<dbReference type="InterPro" id="IPR023214">
    <property type="entry name" value="HAD_sf"/>
</dbReference>
<accession>G4TLQ6</accession>
<dbReference type="InterPro" id="IPR036412">
    <property type="entry name" value="HAD-like_sf"/>
</dbReference>
<dbReference type="OrthoDB" id="413953at2759"/>
<evidence type="ECO:0000256" key="4">
    <source>
        <dbReference type="ARBA" id="ARBA00069197"/>
    </source>
</evidence>
<proteinExistence type="predicted"/>
<keyword evidence="10" id="KW-1185">Reference proteome</keyword>
<evidence type="ECO:0000256" key="5">
    <source>
        <dbReference type="PIRNR" id="PIRNR000915"/>
    </source>
</evidence>
<dbReference type="EC" id="3.1.3.41" evidence="3 5"/>
<dbReference type="Proteomes" id="UP000007148">
    <property type="component" value="Unassembled WGS sequence"/>
</dbReference>
<reference evidence="9 10" key="1">
    <citation type="journal article" date="2011" name="PLoS Pathog.">
        <title>Endophytic Life Strategies Decoded by Genome and Transcriptome Analyses of the Mutualistic Root Symbiont Piriformospora indica.</title>
        <authorList>
            <person name="Zuccaro A."/>
            <person name="Lahrmann U."/>
            <person name="Guldener U."/>
            <person name="Langen G."/>
            <person name="Pfiffi S."/>
            <person name="Biedenkopf D."/>
            <person name="Wong P."/>
            <person name="Samans B."/>
            <person name="Grimm C."/>
            <person name="Basiewicz M."/>
            <person name="Murat C."/>
            <person name="Martin F."/>
            <person name="Kogel K.H."/>
        </authorList>
    </citation>
    <scope>NUCLEOTIDE SEQUENCE [LARGE SCALE GENOMIC DNA]</scope>
    <source>
        <strain evidence="9 10">DSM 11827</strain>
    </source>
</reference>
<dbReference type="EMBL" id="CAFZ01000155">
    <property type="protein sequence ID" value="CCA72249.1"/>
    <property type="molecule type" value="Genomic_DNA"/>
</dbReference>
<keyword evidence="8" id="KW-0460">Magnesium</keyword>
<dbReference type="GO" id="GO:0005737">
    <property type="term" value="C:cytoplasm"/>
    <property type="evidence" value="ECO:0007669"/>
    <property type="project" value="TreeGrafter"/>
</dbReference>
<dbReference type="NCBIfam" id="TIGR01460">
    <property type="entry name" value="HAD-SF-IIA"/>
    <property type="match status" value="1"/>
</dbReference>
<dbReference type="Pfam" id="PF13242">
    <property type="entry name" value="Hydrolase_like"/>
    <property type="match status" value="1"/>
</dbReference>
<dbReference type="Gene3D" id="3.40.50.1000">
    <property type="entry name" value="HAD superfamily/HAD-like"/>
    <property type="match status" value="2"/>
</dbReference>
<dbReference type="InterPro" id="IPR006349">
    <property type="entry name" value="PGP_euk"/>
</dbReference>
<comment type="caution">
    <text evidence="9">The sequence shown here is derived from an EMBL/GenBank/DDBJ whole genome shotgun (WGS) entry which is preliminary data.</text>
</comment>
<evidence type="ECO:0000256" key="6">
    <source>
        <dbReference type="PIRSR" id="PIRSR000915-1"/>
    </source>
</evidence>
<dbReference type="PANTHER" id="PTHR19288:SF46">
    <property type="entry name" value="HALOACID DEHALOGENASE-LIKE HYDROLASE DOMAIN-CONTAINING PROTEIN 2"/>
    <property type="match status" value="1"/>
</dbReference>
<dbReference type="eggNOG" id="KOG2882">
    <property type="taxonomic scope" value="Eukaryota"/>
</dbReference>
<feature type="binding site" evidence="8">
    <location>
        <position position="246"/>
    </location>
    <ligand>
        <name>Mg(2+)</name>
        <dbReference type="ChEBI" id="CHEBI:18420"/>
    </ligand>
</feature>
<evidence type="ECO:0000256" key="8">
    <source>
        <dbReference type="PIRSR" id="PIRSR000915-3"/>
    </source>
</evidence>
<evidence type="ECO:0000313" key="10">
    <source>
        <dbReference type="Proteomes" id="UP000007148"/>
    </source>
</evidence>
<organism evidence="9 10">
    <name type="scientific">Serendipita indica (strain DSM 11827)</name>
    <name type="common">Root endophyte fungus</name>
    <name type="synonym">Piriformospora indica</name>
    <dbReference type="NCBI Taxonomy" id="1109443"/>
    <lineage>
        <taxon>Eukaryota</taxon>
        <taxon>Fungi</taxon>
        <taxon>Dikarya</taxon>
        <taxon>Basidiomycota</taxon>
        <taxon>Agaricomycotina</taxon>
        <taxon>Agaricomycetes</taxon>
        <taxon>Sebacinales</taxon>
        <taxon>Serendipitaceae</taxon>
        <taxon>Serendipita</taxon>
    </lineage>
</organism>
<feature type="binding site" evidence="8">
    <location>
        <position position="26"/>
    </location>
    <ligand>
        <name>Mg(2+)</name>
        <dbReference type="ChEBI" id="CHEBI:18420"/>
    </ligand>
</feature>
<comment type="catalytic activity">
    <reaction evidence="2 5">
        <text>4-nitrophenyl phosphate + H2O = 4-nitrophenol + phosphate + H(+)</text>
        <dbReference type="Rhea" id="RHEA:21664"/>
        <dbReference type="ChEBI" id="CHEBI:15377"/>
        <dbReference type="ChEBI" id="CHEBI:15378"/>
        <dbReference type="ChEBI" id="CHEBI:43474"/>
        <dbReference type="ChEBI" id="CHEBI:57917"/>
        <dbReference type="ChEBI" id="CHEBI:61146"/>
        <dbReference type="EC" id="3.1.3.41"/>
    </reaction>
</comment>
<evidence type="ECO:0000256" key="7">
    <source>
        <dbReference type="PIRSR" id="PIRSR000915-2"/>
    </source>
</evidence>
<evidence type="ECO:0000256" key="1">
    <source>
        <dbReference type="ARBA" id="ARBA00022801"/>
    </source>
</evidence>
<comment type="cofactor">
    <cofactor evidence="8">
        <name>Mg(2+)</name>
        <dbReference type="ChEBI" id="CHEBI:18420"/>
    </cofactor>
    <text evidence="8">Divalent metal ions. Mg(2+) is the most effective.</text>
</comment>
<dbReference type="InterPro" id="IPR006357">
    <property type="entry name" value="HAD-SF_hydro_IIA"/>
</dbReference>
<dbReference type="GO" id="GO:0008967">
    <property type="term" value="F:phosphoglycolate phosphatase activity"/>
    <property type="evidence" value="ECO:0007669"/>
    <property type="project" value="TreeGrafter"/>
</dbReference>
<dbReference type="PANTHER" id="PTHR19288">
    <property type="entry name" value="4-NITROPHENYLPHOSPHATASE-RELATED"/>
    <property type="match status" value="1"/>
</dbReference>
<dbReference type="SUPFAM" id="SSF56784">
    <property type="entry name" value="HAD-like"/>
    <property type="match status" value="1"/>
</dbReference>
<dbReference type="AlphaFoldDB" id="G4TLQ6"/>
<feature type="active site" description="Nucleophile" evidence="6">
    <location>
        <position position="24"/>
    </location>
</feature>
<feature type="binding site" evidence="7">
    <location>
        <position position="221"/>
    </location>
    <ligand>
        <name>substrate</name>
    </ligand>
</feature>
<dbReference type="HOGENOM" id="CLU_043473_0_0_1"/>